<evidence type="ECO:0000313" key="1">
    <source>
        <dbReference type="EMBL" id="KAF0497542.1"/>
    </source>
</evidence>
<keyword evidence="2" id="KW-1185">Reference proteome</keyword>
<gene>
    <name evidence="1" type="ORF">F8M41_020671</name>
</gene>
<proteinExistence type="predicted"/>
<evidence type="ECO:0000313" key="2">
    <source>
        <dbReference type="Proteomes" id="UP000439903"/>
    </source>
</evidence>
<name>A0A8H4EJN0_GIGMA</name>
<protein>
    <submittedName>
        <fullName evidence="1">Uncharacterized protein</fullName>
    </submittedName>
</protein>
<dbReference type="Proteomes" id="UP000439903">
    <property type="component" value="Unassembled WGS sequence"/>
</dbReference>
<dbReference type="OrthoDB" id="2440842at2759"/>
<accession>A0A8H4EJN0</accession>
<reference evidence="1 2" key="1">
    <citation type="journal article" date="2019" name="Environ. Microbiol.">
        <title>At the nexus of three kingdoms: the genome of the mycorrhizal fungus Gigaspora margarita provides insights into plant, endobacterial and fungal interactions.</title>
        <authorList>
            <person name="Venice F."/>
            <person name="Ghignone S."/>
            <person name="Salvioli di Fossalunga A."/>
            <person name="Amselem J."/>
            <person name="Novero M."/>
            <person name="Xianan X."/>
            <person name="Sedzielewska Toro K."/>
            <person name="Morin E."/>
            <person name="Lipzen A."/>
            <person name="Grigoriev I.V."/>
            <person name="Henrissat B."/>
            <person name="Martin F.M."/>
            <person name="Bonfante P."/>
        </authorList>
    </citation>
    <scope>NUCLEOTIDE SEQUENCE [LARGE SCALE GENOMIC DNA]</scope>
    <source>
        <strain evidence="1 2">BEG34</strain>
    </source>
</reference>
<dbReference type="AlphaFoldDB" id="A0A8H4EJN0"/>
<dbReference type="EMBL" id="WTPW01000577">
    <property type="protein sequence ID" value="KAF0497542.1"/>
    <property type="molecule type" value="Genomic_DNA"/>
</dbReference>
<organism evidence="1 2">
    <name type="scientific">Gigaspora margarita</name>
    <dbReference type="NCBI Taxonomy" id="4874"/>
    <lineage>
        <taxon>Eukaryota</taxon>
        <taxon>Fungi</taxon>
        <taxon>Fungi incertae sedis</taxon>
        <taxon>Mucoromycota</taxon>
        <taxon>Glomeromycotina</taxon>
        <taxon>Glomeromycetes</taxon>
        <taxon>Diversisporales</taxon>
        <taxon>Gigasporaceae</taxon>
        <taxon>Gigaspora</taxon>
    </lineage>
</organism>
<sequence length="109" mass="12123">MAFSSVAKVSINFIAKRWLYEEYQDNDLGRNSLLILLTVFLSEPSEALSVPTTILRTNNMTNLFLITNSVPTMVHLSISAKKAMKKKKAYAETIGVACKAINIAIEKDN</sequence>
<comment type="caution">
    <text evidence="1">The sequence shown here is derived from an EMBL/GenBank/DDBJ whole genome shotgun (WGS) entry which is preliminary data.</text>
</comment>